<dbReference type="AlphaFoldDB" id="A0A397URZ8"/>
<accession>A0A397URZ8</accession>
<feature type="compositionally biased region" description="Low complexity" evidence="1">
    <location>
        <begin position="29"/>
        <end position="41"/>
    </location>
</feature>
<dbReference type="OrthoDB" id="2328499at2759"/>
<sequence>MFPKKRKADTQDKASFSNTARQLQFSSYLVQQSQTSVQQSRSKSRELRPIQSDPTIPIIQPVPSTSTIQPNPIIQPILIPSTPFIQPVPTIPSVQPHQSYFQPIPPIHQYQYQSSPIPNLNTAVNFLEHHINNDRSATLAALRTRFGLLHNDLLNDALDNWSSPLASVEPRDDYEFELHRDGLNFLLAYYENRRFPFVPRHSHNVPASFTKNRKPITSTKLCDDYTAHKEFPKWVAELFRNESHALFIRCRNLDDAKSNAIIKKFIKILVPEIGDQDFDDAASKFRFTFTEWRHVLWLKINKLYNILYSRAKSYEINDLFVNLTADDVQKVWHQFLVNIDIEAIHGESNGSNDFELSLLNVVCVGIWAVNFYDPKDAQSLFYNLNNDLYTVILNVLTISGWNVATSIDLSRYTFHVCEK</sequence>
<comment type="caution">
    <text evidence="2">The sequence shown here is derived from an EMBL/GenBank/DDBJ whole genome shotgun (WGS) entry which is preliminary data.</text>
</comment>
<keyword evidence="3" id="KW-1185">Reference proteome</keyword>
<evidence type="ECO:0000313" key="2">
    <source>
        <dbReference type="EMBL" id="RIB12017.1"/>
    </source>
</evidence>
<reference evidence="2 3" key="1">
    <citation type="submission" date="2018-06" db="EMBL/GenBank/DDBJ databases">
        <title>Comparative genomics reveals the genomic features of Rhizophagus irregularis, R. cerebriforme, R. diaphanum and Gigaspora rosea, and their symbiotic lifestyle signature.</title>
        <authorList>
            <person name="Morin E."/>
            <person name="San Clemente H."/>
            <person name="Chen E.C.H."/>
            <person name="De La Providencia I."/>
            <person name="Hainaut M."/>
            <person name="Kuo A."/>
            <person name="Kohler A."/>
            <person name="Murat C."/>
            <person name="Tang N."/>
            <person name="Roy S."/>
            <person name="Loubradou J."/>
            <person name="Henrissat B."/>
            <person name="Grigoriev I.V."/>
            <person name="Corradi N."/>
            <person name="Roux C."/>
            <person name="Martin F.M."/>
        </authorList>
    </citation>
    <scope>NUCLEOTIDE SEQUENCE [LARGE SCALE GENOMIC DNA]</scope>
    <source>
        <strain evidence="2 3">DAOM 194757</strain>
    </source>
</reference>
<name>A0A397URZ8_9GLOM</name>
<evidence type="ECO:0000256" key="1">
    <source>
        <dbReference type="SAM" id="MobiDB-lite"/>
    </source>
</evidence>
<proteinExistence type="predicted"/>
<gene>
    <name evidence="2" type="ORF">C2G38_2201842</name>
</gene>
<evidence type="ECO:0000313" key="3">
    <source>
        <dbReference type="Proteomes" id="UP000266673"/>
    </source>
</evidence>
<dbReference type="EMBL" id="QKWP01001070">
    <property type="protein sequence ID" value="RIB12017.1"/>
    <property type="molecule type" value="Genomic_DNA"/>
</dbReference>
<protein>
    <submittedName>
        <fullName evidence="2">Uncharacterized protein</fullName>
    </submittedName>
</protein>
<organism evidence="2 3">
    <name type="scientific">Gigaspora rosea</name>
    <dbReference type="NCBI Taxonomy" id="44941"/>
    <lineage>
        <taxon>Eukaryota</taxon>
        <taxon>Fungi</taxon>
        <taxon>Fungi incertae sedis</taxon>
        <taxon>Mucoromycota</taxon>
        <taxon>Glomeromycotina</taxon>
        <taxon>Glomeromycetes</taxon>
        <taxon>Diversisporales</taxon>
        <taxon>Gigasporaceae</taxon>
        <taxon>Gigaspora</taxon>
    </lineage>
</organism>
<dbReference type="Proteomes" id="UP000266673">
    <property type="component" value="Unassembled WGS sequence"/>
</dbReference>
<feature type="region of interest" description="Disordered" evidence="1">
    <location>
        <begin position="29"/>
        <end position="64"/>
    </location>
</feature>